<dbReference type="Gene3D" id="3.90.25.10">
    <property type="entry name" value="UDP-galactose 4-epimerase, domain 1"/>
    <property type="match status" value="1"/>
</dbReference>
<reference evidence="1 2" key="1">
    <citation type="submission" date="2019-04" db="EMBL/GenBank/DDBJ databases">
        <title>Draft genome sequences of Streptomyces avermitilis NBRC 14893.</title>
        <authorList>
            <person name="Komaki H."/>
            <person name="Tamura T."/>
            <person name="Hosoyama A."/>
        </authorList>
    </citation>
    <scope>NUCLEOTIDE SEQUENCE [LARGE SCALE GENOMIC DNA]</scope>
    <source>
        <strain evidence="1 2">NBRC 14893</strain>
    </source>
</reference>
<name>A0A4D4MD03_STRAX</name>
<dbReference type="EMBL" id="BJHX01000003">
    <property type="protein sequence ID" value="GDY69811.1"/>
    <property type="molecule type" value="Genomic_DNA"/>
</dbReference>
<dbReference type="SUPFAM" id="SSF51735">
    <property type="entry name" value="NAD(P)-binding Rossmann-fold domains"/>
    <property type="match status" value="1"/>
</dbReference>
<accession>A0A4D4MD03</accession>
<evidence type="ECO:0000313" key="2">
    <source>
        <dbReference type="Proteomes" id="UP000302139"/>
    </source>
</evidence>
<dbReference type="AlphaFoldDB" id="A0A4D4MD03"/>
<protein>
    <recommendedName>
        <fullName evidence="3">NAD(P)-binding domain-containing protein</fullName>
    </recommendedName>
</protein>
<gene>
    <name evidence="1" type="ORF">SAV14893_092040</name>
</gene>
<evidence type="ECO:0008006" key="3">
    <source>
        <dbReference type="Google" id="ProtNLM"/>
    </source>
</evidence>
<dbReference type="InterPro" id="IPR036291">
    <property type="entry name" value="NAD(P)-bd_dom_sf"/>
</dbReference>
<evidence type="ECO:0000313" key="1">
    <source>
        <dbReference type="EMBL" id="GDY69811.1"/>
    </source>
</evidence>
<sequence length="49" mass="5554">MRLVCDASRLRAATGWEPAHSLQEGLEQTVRFFSDPANLARYKTAIYNV</sequence>
<proteinExistence type="predicted"/>
<organism evidence="1 2">
    <name type="scientific">Streptomyces avermitilis</name>
    <dbReference type="NCBI Taxonomy" id="33903"/>
    <lineage>
        <taxon>Bacteria</taxon>
        <taxon>Bacillati</taxon>
        <taxon>Actinomycetota</taxon>
        <taxon>Actinomycetes</taxon>
        <taxon>Kitasatosporales</taxon>
        <taxon>Streptomycetaceae</taxon>
        <taxon>Streptomyces</taxon>
    </lineage>
</organism>
<comment type="caution">
    <text evidence="1">The sequence shown here is derived from an EMBL/GenBank/DDBJ whole genome shotgun (WGS) entry which is preliminary data.</text>
</comment>
<dbReference type="Proteomes" id="UP000302139">
    <property type="component" value="Unassembled WGS sequence"/>
</dbReference>